<protein>
    <submittedName>
        <fullName evidence="2">Uncharacterized protein</fullName>
    </submittedName>
</protein>
<evidence type="ECO:0000313" key="2">
    <source>
        <dbReference type="EMBL" id="KCV73219.1"/>
    </source>
</evidence>
<dbReference type="EMBL" id="KB932201">
    <property type="protein sequence ID" value="KCV73219.1"/>
    <property type="molecule type" value="Genomic_DNA"/>
</dbReference>
<feature type="region of interest" description="Disordered" evidence="1">
    <location>
        <begin position="1"/>
        <end position="27"/>
    </location>
</feature>
<gene>
    <name evidence="2" type="ORF">H696_00761</name>
</gene>
<name>A0A058ZFT4_FONAL</name>
<feature type="compositionally biased region" description="Low complexity" evidence="1">
    <location>
        <begin position="50"/>
        <end position="67"/>
    </location>
</feature>
<keyword evidence="3" id="KW-1185">Reference proteome</keyword>
<organism evidence="2">
    <name type="scientific">Fonticula alba</name>
    <name type="common">Slime mold</name>
    <dbReference type="NCBI Taxonomy" id="691883"/>
    <lineage>
        <taxon>Eukaryota</taxon>
        <taxon>Rotosphaerida</taxon>
        <taxon>Fonticulaceae</taxon>
        <taxon>Fonticula</taxon>
    </lineage>
</organism>
<evidence type="ECO:0000313" key="3">
    <source>
        <dbReference type="Proteomes" id="UP000030693"/>
    </source>
</evidence>
<dbReference type="GeneID" id="20525486"/>
<sequence length="213" mass="21211">MSLPTHPSQPGPFLVARSPPGGSPVTMCGEVGPSLLANSLSSFTLSEASASGAPAASGGAPRPGVAPLQSPFLPNSFASDAGDVSPTGGPSFPATISAGANGHGHHAPRLLPPMISSQCVCYIQPAGPSTLASPTIAATPAPGHLCGCRRRCADSGGRVFTRSAPGNMASTVSRPDDPVDQDLAFLLGRLDPSLSSGIAATGESVDGRMPYIM</sequence>
<dbReference type="AlphaFoldDB" id="A0A058ZFT4"/>
<proteinExistence type="predicted"/>
<dbReference type="RefSeq" id="XP_009492920.1">
    <property type="nucleotide sequence ID" value="XM_009494645.1"/>
</dbReference>
<reference evidence="2" key="1">
    <citation type="submission" date="2013-04" db="EMBL/GenBank/DDBJ databases">
        <title>The Genome Sequence of Fonticula alba ATCC 38817.</title>
        <authorList>
            <consortium name="The Broad Institute Genomics Platform"/>
            <person name="Russ C."/>
            <person name="Cuomo C."/>
            <person name="Burger G."/>
            <person name="Gray M.W."/>
            <person name="Holland P.W.H."/>
            <person name="King N."/>
            <person name="Lang F.B.F."/>
            <person name="Roger A.J."/>
            <person name="Ruiz-Trillo I."/>
            <person name="Brown M."/>
            <person name="Walker B."/>
            <person name="Young S."/>
            <person name="Zeng Q."/>
            <person name="Gargeya S."/>
            <person name="Fitzgerald M."/>
            <person name="Haas B."/>
            <person name="Abouelleil A."/>
            <person name="Allen A.W."/>
            <person name="Alvarado L."/>
            <person name="Arachchi H.M."/>
            <person name="Berlin A.M."/>
            <person name="Chapman S.B."/>
            <person name="Gainer-Dewar J."/>
            <person name="Goldberg J."/>
            <person name="Griggs A."/>
            <person name="Gujja S."/>
            <person name="Hansen M."/>
            <person name="Howarth C."/>
            <person name="Imamovic A."/>
            <person name="Ireland A."/>
            <person name="Larimer J."/>
            <person name="McCowan C."/>
            <person name="Murphy C."/>
            <person name="Pearson M."/>
            <person name="Poon T.W."/>
            <person name="Priest M."/>
            <person name="Roberts A."/>
            <person name="Saif S."/>
            <person name="Shea T."/>
            <person name="Sisk P."/>
            <person name="Sykes S."/>
            <person name="Wortman J."/>
            <person name="Nusbaum C."/>
            <person name="Birren B."/>
        </authorList>
    </citation>
    <scope>NUCLEOTIDE SEQUENCE [LARGE SCALE GENOMIC DNA]</scope>
    <source>
        <strain evidence="2">ATCC 38817</strain>
    </source>
</reference>
<feature type="region of interest" description="Disordered" evidence="1">
    <location>
        <begin position="50"/>
        <end position="104"/>
    </location>
</feature>
<dbReference type="Proteomes" id="UP000030693">
    <property type="component" value="Unassembled WGS sequence"/>
</dbReference>
<accession>A0A058ZFT4</accession>
<evidence type="ECO:0000256" key="1">
    <source>
        <dbReference type="SAM" id="MobiDB-lite"/>
    </source>
</evidence>